<comment type="caution">
    <text evidence="13">The sequence shown here is derived from an EMBL/GenBank/DDBJ whole genome shotgun (WGS) entry which is preliminary data.</text>
</comment>
<feature type="binding site" evidence="11">
    <location>
        <begin position="9"/>
        <end position="16"/>
    </location>
    <ligand>
        <name>ATP</name>
        <dbReference type="ChEBI" id="CHEBI:30616"/>
    </ligand>
</feature>
<accession>A0A0P6XQ89</accession>
<protein>
    <recommendedName>
        <fullName evidence="3 11">Thymidylate kinase</fullName>
        <ecNumber evidence="2 11">2.7.4.9</ecNumber>
    </recommendedName>
    <alternativeName>
        <fullName evidence="11">dTMP kinase</fullName>
    </alternativeName>
</protein>
<gene>
    <name evidence="11" type="primary">tmk</name>
    <name evidence="13" type="ORF">SE18_14410</name>
</gene>
<reference evidence="13 14" key="1">
    <citation type="submission" date="2015-07" db="EMBL/GenBank/DDBJ databases">
        <title>Whole genome sequence of Herpetosiphon geysericola DSM 7119.</title>
        <authorList>
            <person name="Hemp J."/>
            <person name="Ward L.M."/>
            <person name="Pace L.A."/>
            <person name="Fischer W.W."/>
        </authorList>
    </citation>
    <scope>NUCLEOTIDE SEQUENCE [LARGE SCALE GENOMIC DNA]</scope>
    <source>
        <strain evidence="13 14">DSM 7119</strain>
    </source>
</reference>
<dbReference type="InterPro" id="IPR027417">
    <property type="entry name" value="P-loop_NTPase"/>
</dbReference>
<keyword evidence="6 11" id="KW-0547">Nucleotide-binding</keyword>
<dbReference type="STRING" id="70996.SE18_14410"/>
<dbReference type="OrthoDB" id="9774907at2"/>
<proteinExistence type="inferred from homology"/>
<dbReference type="HAMAP" id="MF_00165">
    <property type="entry name" value="Thymidylate_kinase"/>
    <property type="match status" value="1"/>
</dbReference>
<dbReference type="GO" id="GO:0005829">
    <property type="term" value="C:cytosol"/>
    <property type="evidence" value="ECO:0007669"/>
    <property type="project" value="TreeGrafter"/>
</dbReference>
<evidence type="ECO:0000256" key="5">
    <source>
        <dbReference type="ARBA" id="ARBA00022727"/>
    </source>
</evidence>
<keyword evidence="4 11" id="KW-0808">Transferase</keyword>
<dbReference type="GO" id="GO:0006235">
    <property type="term" value="P:dTTP biosynthetic process"/>
    <property type="evidence" value="ECO:0007669"/>
    <property type="project" value="UniProtKB-UniRule"/>
</dbReference>
<comment type="similarity">
    <text evidence="1 11">Belongs to the thymidylate kinase family.</text>
</comment>
<dbReference type="InterPro" id="IPR039430">
    <property type="entry name" value="Thymidylate_kin-like_dom"/>
</dbReference>
<dbReference type="InterPro" id="IPR018094">
    <property type="entry name" value="Thymidylate_kinase"/>
</dbReference>
<dbReference type="RefSeq" id="WP_054535159.1">
    <property type="nucleotide sequence ID" value="NZ_LGKP01000022.1"/>
</dbReference>
<organism evidence="13 14">
    <name type="scientific">Herpetosiphon geysericola</name>
    <dbReference type="NCBI Taxonomy" id="70996"/>
    <lineage>
        <taxon>Bacteria</taxon>
        <taxon>Bacillati</taxon>
        <taxon>Chloroflexota</taxon>
        <taxon>Chloroflexia</taxon>
        <taxon>Herpetosiphonales</taxon>
        <taxon>Herpetosiphonaceae</taxon>
        <taxon>Herpetosiphon</taxon>
    </lineage>
</organism>
<keyword evidence="14" id="KW-1185">Reference proteome</keyword>
<dbReference type="GO" id="GO:0006233">
    <property type="term" value="P:dTDP biosynthetic process"/>
    <property type="evidence" value="ECO:0007669"/>
    <property type="project" value="InterPro"/>
</dbReference>
<dbReference type="CDD" id="cd01672">
    <property type="entry name" value="TMPK"/>
    <property type="match status" value="1"/>
</dbReference>
<evidence type="ECO:0000256" key="4">
    <source>
        <dbReference type="ARBA" id="ARBA00022679"/>
    </source>
</evidence>
<dbReference type="Proteomes" id="UP000050277">
    <property type="component" value="Unassembled WGS sequence"/>
</dbReference>
<evidence type="ECO:0000256" key="7">
    <source>
        <dbReference type="ARBA" id="ARBA00022777"/>
    </source>
</evidence>
<evidence type="ECO:0000256" key="10">
    <source>
        <dbReference type="ARBA" id="ARBA00057735"/>
    </source>
</evidence>
<evidence type="ECO:0000256" key="1">
    <source>
        <dbReference type="ARBA" id="ARBA00009776"/>
    </source>
</evidence>
<dbReference type="GO" id="GO:0005524">
    <property type="term" value="F:ATP binding"/>
    <property type="evidence" value="ECO:0007669"/>
    <property type="project" value="UniProtKB-UniRule"/>
</dbReference>
<dbReference type="NCBIfam" id="TIGR00041">
    <property type="entry name" value="DTMP_kinase"/>
    <property type="match status" value="1"/>
</dbReference>
<evidence type="ECO:0000313" key="14">
    <source>
        <dbReference type="Proteomes" id="UP000050277"/>
    </source>
</evidence>
<evidence type="ECO:0000313" key="13">
    <source>
        <dbReference type="EMBL" id="KPL86070.1"/>
    </source>
</evidence>
<comment type="function">
    <text evidence="10 11">Phosphorylation of dTMP to form dTDP in both de novo and salvage pathways of dTTP synthesis.</text>
</comment>
<dbReference type="EMBL" id="LGKP01000022">
    <property type="protein sequence ID" value="KPL86070.1"/>
    <property type="molecule type" value="Genomic_DNA"/>
</dbReference>
<comment type="catalytic activity">
    <reaction evidence="9 11">
        <text>dTMP + ATP = dTDP + ADP</text>
        <dbReference type="Rhea" id="RHEA:13517"/>
        <dbReference type="ChEBI" id="CHEBI:30616"/>
        <dbReference type="ChEBI" id="CHEBI:58369"/>
        <dbReference type="ChEBI" id="CHEBI:63528"/>
        <dbReference type="ChEBI" id="CHEBI:456216"/>
        <dbReference type="EC" id="2.7.4.9"/>
    </reaction>
</comment>
<dbReference type="Gene3D" id="3.40.50.300">
    <property type="entry name" value="P-loop containing nucleotide triphosphate hydrolases"/>
    <property type="match status" value="1"/>
</dbReference>
<dbReference type="GO" id="GO:0004798">
    <property type="term" value="F:dTMP kinase activity"/>
    <property type="evidence" value="ECO:0007669"/>
    <property type="project" value="UniProtKB-UniRule"/>
</dbReference>
<sequence length="236" mass="26603">MSLFITFEGPEGSGKSTQARYLKDYLQQAGYPVILTREPGGTPISDAVRRLVLDGQWTAMEPTTETLLFAAARAQLVGEVILPYLKLGGIVLCDRYADSTFAHQGYGLGRNLTELREITRFATGGLQPDVTFFLDLPVEQGLQRKRKQRDDFRESSQLALPLPHLPQPTPSQSEHWNRLDAREIAYHERVRNGYLEMIAADPQRWQVFDADIERESLTAQLLAAVQPYLSKIQTLS</sequence>
<evidence type="ECO:0000256" key="11">
    <source>
        <dbReference type="HAMAP-Rule" id="MF_00165"/>
    </source>
</evidence>
<dbReference type="Pfam" id="PF02223">
    <property type="entry name" value="Thymidylate_kin"/>
    <property type="match status" value="1"/>
</dbReference>
<dbReference type="EC" id="2.7.4.9" evidence="2 11"/>
<feature type="domain" description="Thymidylate kinase-like" evidence="12">
    <location>
        <begin position="7"/>
        <end position="152"/>
    </location>
</feature>
<dbReference type="FunFam" id="3.40.50.300:FF:000225">
    <property type="entry name" value="Thymidylate kinase"/>
    <property type="match status" value="1"/>
</dbReference>
<evidence type="ECO:0000259" key="12">
    <source>
        <dbReference type="Pfam" id="PF02223"/>
    </source>
</evidence>
<evidence type="ECO:0000256" key="6">
    <source>
        <dbReference type="ARBA" id="ARBA00022741"/>
    </source>
</evidence>
<dbReference type="GO" id="GO:0006227">
    <property type="term" value="P:dUDP biosynthetic process"/>
    <property type="evidence" value="ECO:0007669"/>
    <property type="project" value="TreeGrafter"/>
</dbReference>
<keyword evidence="5 11" id="KW-0545">Nucleotide biosynthesis</keyword>
<dbReference type="PATRIC" id="fig|70996.4.peg.3516"/>
<dbReference type="PANTHER" id="PTHR10344:SF4">
    <property type="entry name" value="UMP-CMP KINASE 2, MITOCHONDRIAL"/>
    <property type="match status" value="1"/>
</dbReference>
<evidence type="ECO:0000256" key="8">
    <source>
        <dbReference type="ARBA" id="ARBA00022840"/>
    </source>
</evidence>
<dbReference type="AlphaFoldDB" id="A0A0P6XQ89"/>
<evidence type="ECO:0000256" key="3">
    <source>
        <dbReference type="ARBA" id="ARBA00017144"/>
    </source>
</evidence>
<evidence type="ECO:0000256" key="9">
    <source>
        <dbReference type="ARBA" id="ARBA00048743"/>
    </source>
</evidence>
<name>A0A0P6XQ89_9CHLR</name>
<evidence type="ECO:0000256" key="2">
    <source>
        <dbReference type="ARBA" id="ARBA00012980"/>
    </source>
</evidence>
<keyword evidence="7 11" id="KW-0418">Kinase</keyword>
<dbReference type="PANTHER" id="PTHR10344">
    <property type="entry name" value="THYMIDYLATE KINASE"/>
    <property type="match status" value="1"/>
</dbReference>
<dbReference type="SUPFAM" id="SSF52540">
    <property type="entry name" value="P-loop containing nucleoside triphosphate hydrolases"/>
    <property type="match status" value="1"/>
</dbReference>
<keyword evidence="8 11" id="KW-0067">ATP-binding</keyword>